<dbReference type="RefSeq" id="WP_025291159.1">
    <property type="nucleotide sequence ID" value="NZ_CP006644.1"/>
</dbReference>
<name>W0A8P8_9SPHN</name>
<sequence length="86" mass="9364">MANWRARRDVDLALRLAGLLLGGLAFHLSALLARHLHGHPAGCAGARDLLIATILFLSGSVGAALFFVGRHLLDEVRVSQRWARRT</sequence>
<evidence type="ECO:0000256" key="1">
    <source>
        <dbReference type="SAM" id="Phobius"/>
    </source>
</evidence>
<protein>
    <submittedName>
        <fullName evidence="2">Uncharacterized protein</fullName>
    </submittedName>
</protein>
<evidence type="ECO:0000313" key="3">
    <source>
        <dbReference type="Proteomes" id="UP000018851"/>
    </source>
</evidence>
<gene>
    <name evidence="2" type="ORF">NX02_05650</name>
</gene>
<organism evidence="2 3">
    <name type="scientific">Sphingomonas sanxanigenens DSM 19645 = NX02</name>
    <dbReference type="NCBI Taxonomy" id="1123269"/>
    <lineage>
        <taxon>Bacteria</taxon>
        <taxon>Pseudomonadati</taxon>
        <taxon>Pseudomonadota</taxon>
        <taxon>Alphaproteobacteria</taxon>
        <taxon>Sphingomonadales</taxon>
        <taxon>Sphingomonadaceae</taxon>
        <taxon>Sphingomonas</taxon>
    </lineage>
</organism>
<evidence type="ECO:0000313" key="2">
    <source>
        <dbReference type="EMBL" id="AHE52867.1"/>
    </source>
</evidence>
<keyword evidence="1" id="KW-1133">Transmembrane helix</keyword>
<reference evidence="2 3" key="1">
    <citation type="submission" date="2013-07" db="EMBL/GenBank/DDBJ databases">
        <title>Completed genome of Sphingomonas sanxanigenens NX02.</title>
        <authorList>
            <person name="Ma T."/>
            <person name="Huang H."/>
            <person name="Wu M."/>
            <person name="Li X."/>
            <person name="Li G."/>
        </authorList>
    </citation>
    <scope>NUCLEOTIDE SEQUENCE [LARGE SCALE GENOMIC DNA]</scope>
    <source>
        <strain evidence="2 3">NX02</strain>
    </source>
</reference>
<dbReference type="PATRIC" id="fig|1123269.5.peg.1093"/>
<proteinExistence type="predicted"/>
<feature type="transmembrane region" description="Helical" evidence="1">
    <location>
        <begin position="12"/>
        <end position="37"/>
    </location>
</feature>
<keyword evidence="1" id="KW-0472">Membrane</keyword>
<dbReference type="KEGG" id="ssan:NX02_05650"/>
<dbReference type="OrthoDB" id="7585689at2"/>
<keyword evidence="1" id="KW-0812">Transmembrane</keyword>
<dbReference type="STRING" id="1123269.NX02_05650"/>
<feature type="transmembrane region" description="Helical" evidence="1">
    <location>
        <begin position="49"/>
        <end position="68"/>
    </location>
</feature>
<dbReference type="EMBL" id="CP006644">
    <property type="protein sequence ID" value="AHE52867.1"/>
    <property type="molecule type" value="Genomic_DNA"/>
</dbReference>
<dbReference type="Proteomes" id="UP000018851">
    <property type="component" value="Chromosome"/>
</dbReference>
<accession>W0A8P8</accession>
<dbReference type="AlphaFoldDB" id="W0A8P8"/>
<keyword evidence="3" id="KW-1185">Reference proteome</keyword>
<dbReference type="HOGENOM" id="CLU_2496320_0_0_5"/>